<dbReference type="InterPro" id="IPR018476">
    <property type="entry name" value="GlyceroP-diester-Pdiesterase_M"/>
</dbReference>
<evidence type="ECO:0000259" key="2">
    <source>
        <dbReference type="Pfam" id="PF10110"/>
    </source>
</evidence>
<feature type="transmembrane region" description="Helical" evidence="1">
    <location>
        <begin position="104"/>
        <end position="135"/>
    </location>
</feature>
<evidence type="ECO:0000313" key="3">
    <source>
        <dbReference type="EMBL" id="PMD05922.1"/>
    </source>
</evidence>
<organism evidence="3 4">
    <name type="scientific">Brevibacterium paucivorans</name>
    <dbReference type="NCBI Taxonomy" id="170994"/>
    <lineage>
        <taxon>Bacteria</taxon>
        <taxon>Bacillati</taxon>
        <taxon>Actinomycetota</taxon>
        <taxon>Actinomycetes</taxon>
        <taxon>Micrococcales</taxon>
        <taxon>Brevibacteriaceae</taxon>
        <taxon>Brevibacterium</taxon>
    </lineage>
</organism>
<feature type="transmembrane region" description="Helical" evidence="1">
    <location>
        <begin position="12"/>
        <end position="35"/>
    </location>
</feature>
<dbReference type="EMBL" id="PNHK01000001">
    <property type="protein sequence ID" value="PMD05922.1"/>
    <property type="molecule type" value="Genomic_DNA"/>
</dbReference>
<dbReference type="OrthoDB" id="121140at2"/>
<protein>
    <recommendedName>
        <fullName evidence="2">Glycerophosphoryl diester phosphodiesterase membrane domain-containing protein</fullName>
    </recommendedName>
</protein>
<feature type="transmembrane region" description="Helical" evidence="1">
    <location>
        <begin position="211"/>
        <end position="230"/>
    </location>
</feature>
<name>A0A2N6VP49_9MICO</name>
<dbReference type="AlphaFoldDB" id="A0A2N6VP49"/>
<evidence type="ECO:0000313" key="4">
    <source>
        <dbReference type="Proteomes" id="UP000235598"/>
    </source>
</evidence>
<sequence>MRTAPAVNFGLPIIVSTLLALLAGAIGAAILAFTFDFLNTISQNDDAANGVFVIVESLTAVVSLASLAIIQFFAGIAATSARDAFDGKKVTLALAWKRSRGRRWALIGMTVLMVSGFGVSAGVFFAPSIILALTVNEIMGVLAFFVGGLIWAVLIAFFLIKFAFVGPLITYERLPLKDAVKRSWKLTNKGFWRILGELALGYYLSSHVVQIMITPIMILFPIVMIILTIATGFQSEAFAAVVLVIFGLFFIALTIAVSGLMLGYWSALVVVVFFDQKMRLEGFDLVMLREAEDEIRARTRNEGESVTKDQWLAIPQEAT</sequence>
<dbReference type="Proteomes" id="UP000235598">
    <property type="component" value="Unassembled WGS sequence"/>
</dbReference>
<comment type="caution">
    <text evidence="3">The sequence shown here is derived from an EMBL/GenBank/DDBJ whole genome shotgun (WGS) entry which is preliminary data.</text>
</comment>
<keyword evidence="1" id="KW-0812">Transmembrane</keyword>
<proteinExistence type="predicted"/>
<gene>
    <name evidence="3" type="ORF">CJ199_00475</name>
</gene>
<dbReference type="RefSeq" id="WP_102237581.1">
    <property type="nucleotide sequence ID" value="NZ_BAAAIM010000007.1"/>
</dbReference>
<accession>A0A2N6VP49</accession>
<evidence type="ECO:0000256" key="1">
    <source>
        <dbReference type="SAM" id="Phobius"/>
    </source>
</evidence>
<keyword evidence="1" id="KW-1133">Transmembrane helix</keyword>
<feature type="transmembrane region" description="Helical" evidence="1">
    <location>
        <begin position="141"/>
        <end position="169"/>
    </location>
</feature>
<feature type="transmembrane region" description="Helical" evidence="1">
    <location>
        <begin position="262"/>
        <end position="280"/>
    </location>
</feature>
<feature type="domain" description="Glycerophosphoryl diester phosphodiesterase membrane" evidence="2">
    <location>
        <begin position="145"/>
        <end position="257"/>
    </location>
</feature>
<reference evidence="3 4" key="1">
    <citation type="submission" date="2017-09" db="EMBL/GenBank/DDBJ databases">
        <title>Bacterial strain isolated from the female urinary microbiota.</title>
        <authorList>
            <person name="Thomas-White K."/>
            <person name="Kumar N."/>
            <person name="Forster S."/>
            <person name="Putonti C."/>
            <person name="Lawley T."/>
            <person name="Wolfe A.J."/>
        </authorList>
    </citation>
    <scope>NUCLEOTIDE SEQUENCE [LARGE SCALE GENOMIC DNA]</scope>
    <source>
        <strain evidence="3 4">UMB1301</strain>
    </source>
</reference>
<keyword evidence="1" id="KW-0472">Membrane</keyword>
<dbReference type="Pfam" id="PF10110">
    <property type="entry name" value="GPDPase_memb"/>
    <property type="match status" value="1"/>
</dbReference>
<feature type="transmembrane region" description="Helical" evidence="1">
    <location>
        <begin position="47"/>
        <end position="74"/>
    </location>
</feature>